<evidence type="ECO:0000256" key="2">
    <source>
        <dbReference type="ARBA" id="ARBA00022741"/>
    </source>
</evidence>
<keyword evidence="2" id="KW-0547">Nucleotide-binding</keyword>
<keyword evidence="4" id="KW-1185">Reference proteome</keyword>
<dbReference type="InterPro" id="IPR043129">
    <property type="entry name" value="ATPase_NBD"/>
</dbReference>
<dbReference type="GO" id="GO:0030968">
    <property type="term" value="P:endoplasmic reticulum unfolded protein response"/>
    <property type="evidence" value="ECO:0007669"/>
    <property type="project" value="TreeGrafter"/>
</dbReference>
<organism evidence="4 5">
    <name type="scientific">Panagrolaimus superbus</name>
    <dbReference type="NCBI Taxonomy" id="310955"/>
    <lineage>
        <taxon>Eukaryota</taxon>
        <taxon>Metazoa</taxon>
        <taxon>Ecdysozoa</taxon>
        <taxon>Nematoda</taxon>
        <taxon>Chromadorea</taxon>
        <taxon>Rhabditida</taxon>
        <taxon>Tylenchina</taxon>
        <taxon>Panagrolaimomorpha</taxon>
        <taxon>Panagrolaimoidea</taxon>
        <taxon>Panagrolaimidae</taxon>
        <taxon>Panagrolaimus</taxon>
    </lineage>
</organism>
<comment type="similarity">
    <text evidence="1">Belongs to the heat shock protein 70 family.</text>
</comment>
<keyword evidence="3" id="KW-0067">ATP-binding</keyword>
<dbReference type="Pfam" id="PF00012">
    <property type="entry name" value="HSP70"/>
    <property type="match status" value="1"/>
</dbReference>
<protein>
    <submittedName>
        <fullName evidence="5">Uncharacterized protein</fullName>
    </submittedName>
</protein>
<evidence type="ECO:0000256" key="3">
    <source>
        <dbReference type="ARBA" id="ARBA00022840"/>
    </source>
</evidence>
<evidence type="ECO:0000313" key="5">
    <source>
        <dbReference type="WBParaSite" id="PSU_v2.g344.t1"/>
    </source>
</evidence>
<dbReference type="GO" id="GO:0034663">
    <property type="term" value="C:endoplasmic reticulum chaperone complex"/>
    <property type="evidence" value="ECO:0007669"/>
    <property type="project" value="TreeGrafter"/>
</dbReference>
<dbReference type="Gene3D" id="3.30.420.40">
    <property type="match status" value="1"/>
</dbReference>
<dbReference type="Proteomes" id="UP000887577">
    <property type="component" value="Unplaced"/>
</dbReference>
<dbReference type="GO" id="GO:0005524">
    <property type="term" value="F:ATP binding"/>
    <property type="evidence" value="ECO:0007669"/>
    <property type="project" value="UniProtKB-KW"/>
</dbReference>
<dbReference type="AlphaFoldDB" id="A0A914YRR6"/>
<dbReference type="GO" id="GO:0140662">
    <property type="term" value="F:ATP-dependent protein folding chaperone"/>
    <property type="evidence" value="ECO:0007669"/>
    <property type="project" value="InterPro"/>
</dbReference>
<dbReference type="SUPFAM" id="SSF53067">
    <property type="entry name" value="Actin-like ATPase domain"/>
    <property type="match status" value="1"/>
</dbReference>
<reference evidence="5" key="1">
    <citation type="submission" date="2022-11" db="UniProtKB">
        <authorList>
            <consortium name="WormBaseParasite"/>
        </authorList>
    </citation>
    <scope>IDENTIFICATION</scope>
</reference>
<dbReference type="Gene3D" id="3.90.640.10">
    <property type="entry name" value="Actin, Chain A, domain 4"/>
    <property type="match status" value="1"/>
</dbReference>
<sequence length="77" mass="8643">MVVKPSEINQGRIDIVAVTGDTHLGGNDFDAKLIDFLIKKFKDNSGEDVKNNKKAVFKLREAAIKAKEHLSTNMHYE</sequence>
<dbReference type="PANTHER" id="PTHR45639">
    <property type="entry name" value="HSC70CB, ISOFORM G-RELATED"/>
    <property type="match status" value="1"/>
</dbReference>
<evidence type="ECO:0000256" key="1">
    <source>
        <dbReference type="ARBA" id="ARBA00007381"/>
    </source>
</evidence>
<dbReference type="FunFam" id="3.90.640.10:FF:000003">
    <property type="entry name" value="Molecular chaperone DnaK"/>
    <property type="match status" value="1"/>
</dbReference>
<dbReference type="InterPro" id="IPR013126">
    <property type="entry name" value="Hsp_70_fam"/>
</dbReference>
<dbReference type="PANTHER" id="PTHR45639:SF34">
    <property type="entry name" value="CHAPERONE PROTEIN DNAK"/>
    <property type="match status" value="1"/>
</dbReference>
<dbReference type="WBParaSite" id="PSU_v2.g344.t1">
    <property type="protein sequence ID" value="PSU_v2.g344.t1"/>
    <property type="gene ID" value="PSU_v2.g344"/>
</dbReference>
<accession>A0A914YRR6</accession>
<evidence type="ECO:0000313" key="4">
    <source>
        <dbReference type="Proteomes" id="UP000887577"/>
    </source>
</evidence>
<proteinExistence type="inferred from homology"/>
<name>A0A914YRR6_9BILA</name>